<dbReference type="Gene3D" id="2.40.30.10">
    <property type="entry name" value="Translation factors"/>
    <property type="match status" value="1"/>
</dbReference>
<dbReference type="SUPFAM" id="SSF50447">
    <property type="entry name" value="Translation proteins"/>
    <property type="match status" value="1"/>
</dbReference>
<comment type="caution">
    <text evidence="9">The sequence shown here is derived from an EMBL/GenBank/DDBJ whole genome shotgun (WGS) entry which is preliminary data.</text>
</comment>
<feature type="region of interest" description="Disordered" evidence="7">
    <location>
        <begin position="265"/>
        <end position="285"/>
    </location>
</feature>
<evidence type="ECO:0000256" key="3">
    <source>
        <dbReference type="ARBA" id="ARBA00022768"/>
    </source>
</evidence>
<dbReference type="Proteomes" id="UP000653056">
    <property type="component" value="Unassembled WGS sequence"/>
</dbReference>
<comment type="function">
    <text evidence="6">Catalyzes the GTP-dependent ribosomal translocation step during translation elongation. During this step, the ribosome changes from the pre-translocational (PRE) to the post-translocational (POST) state as the newly formed A-site-bound peptidyl-tRNA and P-site-bound deacylated tRNA move to the P and E sites, respectively. Catalyzes the coordinated movement of the two tRNA molecules, the mRNA and conformational changes in the ribosome.</text>
</comment>
<dbReference type="NCBIfam" id="NF009381">
    <property type="entry name" value="PRK12740.1-5"/>
    <property type="match status" value="1"/>
</dbReference>
<dbReference type="PANTHER" id="PTHR43261:SF6">
    <property type="entry name" value="ELONGATION FACTOR G-LIKE PROTEIN"/>
    <property type="match status" value="1"/>
</dbReference>
<dbReference type="InterPro" id="IPR041095">
    <property type="entry name" value="EFG_II"/>
</dbReference>
<dbReference type="PROSITE" id="PS51722">
    <property type="entry name" value="G_TR_2"/>
    <property type="match status" value="1"/>
</dbReference>
<feature type="domain" description="Tr-type G" evidence="8">
    <location>
        <begin position="7"/>
        <end position="263"/>
    </location>
</feature>
<gene>
    <name evidence="9" type="ORF">GCM10007160_16230</name>
</gene>
<dbReference type="NCBIfam" id="NF009891">
    <property type="entry name" value="PRK13351.1-1"/>
    <property type="match status" value="1"/>
</dbReference>
<dbReference type="InterPro" id="IPR009000">
    <property type="entry name" value="Transl_B-barrel_sf"/>
</dbReference>
<keyword evidence="5" id="KW-0342">GTP-binding</keyword>
<sequence>MPDRSPECIRNIALTGAAGAGKTTLAEALLAMAGVVNDAGSVEKGSTISDTAPQEKALQHSITASVMGLEWGKTWIDLIDTPGYADFQGAALSILPAVETVAVVVNARSGIDAATRRMMQWAEARRLCRLIVINQIDAAPSGLSALSDEIRATFGPQCLPLNLPASGAERVSDCFFAPDGESDFSSVAETHEMLVDQVVELDEELMAVYLEQGEELDPEQLHEPFEAALRDGHLVPVCFTSATTGAGVRELLEVFSRLMPNPLEGNPPPFLREDEDGKGTREYRARPDPDAHVLAHVVKIEHDPFLGKMAVFRVHQGTVTRDTRLFAGDARKAFRVGTLFRLQGRQHLDVSRCGPGEICALAKVDEVTFDTVLHDSHDEDHIHLRPVELPAPVFGLAIQATRHGDEQKLWEALAKMVEEDPGLQVEQDPATQETVLRGLGELHLRMALERLSERYRVEVETSPPSIAYRETITMPAEGHCRHKKQTGGAGQFGEVFLRVEPLERGQGFEFVDTIRGGVIPGSLLPAVEKGVRQAMASGAIAGYRLQDIRVTVHDGKTHPVDSKEIAFVIAGRKAFLDAVHKAGPIVLEPMAELVVEAPGTAMGDITADLSASRGRIQDTRSMSDQVSIHAVVPLAEVADYPNRLNAMTGGSGTYTLQFSHYEPAPDNVQRRLMQDYRPTKEEEA</sequence>
<dbReference type="CDD" id="cd16262">
    <property type="entry name" value="EFG_III"/>
    <property type="match status" value="1"/>
</dbReference>
<dbReference type="Pfam" id="PF00679">
    <property type="entry name" value="EFG_C"/>
    <property type="match status" value="1"/>
</dbReference>
<dbReference type="SMART" id="SM00889">
    <property type="entry name" value="EFG_IV"/>
    <property type="match status" value="1"/>
</dbReference>
<keyword evidence="3 9" id="KW-0251">Elongation factor</keyword>
<dbReference type="InterPro" id="IPR035647">
    <property type="entry name" value="EFG_III/V"/>
</dbReference>
<evidence type="ECO:0000256" key="5">
    <source>
        <dbReference type="ARBA" id="ARBA00023134"/>
    </source>
</evidence>
<proteinExistence type="predicted"/>
<feature type="compositionally biased region" description="Basic and acidic residues" evidence="7">
    <location>
        <begin position="271"/>
        <end position="285"/>
    </location>
</feature>
<evidence type="ECO:0000256" key="7">
    <source>
        <dbReference type="SAM" id="MobiDB-lite"/>
    </source>
</evidence>
<dbReference type="InterPro" id="IPR014721">
    <property type="entry name" value="Ribsml_uS5_D2-typ_fold_subgr"/>
</dbReference>
<evidence type="ECO:0000313" key="10">
    <source>
        <dbReference type="Proteomes" id="UP000653056"/>
    </source>
</evidence>
<dbReference type="InterPro" id="IPR047872">
    <property type="entry name" value="EFG_IV"/>
</dbReference>
<dbReference type="CDD" id="cd03713">
    <property type="entry name" value="EFG_mtEFG_C"/>
    <property type="match status" value="1"/>
</dbReference>
<keyword evidence="4" id="KW-0648">Protein biosynthesis</keyword>
<dbReference type="CDD" id="cd01434">
    <property type="entry name" value="EFG_mtEFG1_IV"/>
    <property type="match status" value="1"/>
</dbReference>
<dbReference type="SMART" id="SM00838">
    <property type="entry name" value="EFG_C"/>
    <property type="match status" value="1"/>
</dbReference>
<dbReference type="RefSeq" id="WP_189468004.1">
    <property type="nucleotide sequence ID" value="NZ_BMXS01000006.1"/>
</dbReference>
<dbReference type="SUPFAM" id="SSF52540">
    <property type="entry name" value="P-loop containing nucleoside triphosphate hydrolases"/>
    <property type="match status" value="1"/>
</dbReference>
<dbReference type="Gene3D" id="3.30.70.870">
    <property type="entry name" value="Elongation Factor G (Translational Gtpase), domain 3"/>
    <property type="match status" value="1"/>
</dbReference>
<dbReference type="PANTHER" id="PTHR43261">
    <property type="entry name" value="TRANSLATION ELONGATION FACTOR G-RELATED"/>
    <property type="match status" value="1"/>
</dbReference>
<dbReference type="EMBL" id="BMXS01000006">
    <property type="protein sequence ID" value="GGX89621.1"/>
    <property type="molecule type" value="Genomic_DNA"/>
</dbReference>
<evidence type="ECO:0000256" key="4">
    <source>
        <dbReference type="ARBA" id="ARBA00022917"/>
    </source>
</evidence>
<dbReference type="InterPro" id="IPR000640">
    <property type="entry name" value="EFG_V-like"/>
</dbReference>
<evidence type="ECO:0000256" key="2">
    <source>
        <dbReference type="ARBA" id="ARBA00022741"/>
    </source>
</evidence>
<evidence type="ECO:0000256" key="1">
    <source>
        <dbReference type="ARBA" id="ARBA00017872"/>
    </source>
</evidence>
<dbReference type="GO" id="GO:0003746">
    <property type="term" value="F:translation elongation factor activity"/>
    <property type="evidence" value="ECO:0007669"/>
    <property type="project" value="UniProtKB-KW"/>
</dbReference>
<protein>
    <recommendedName>
        <fullName evidence="1">Elongation factor G</fullName>
    </recommendedName>
</protein>
<dbReference type="Gene3D" id="3.40.50.300">
    <property type="entry name" value="P-loop containing nucleotide triphosphate hydrolases"/>
    <property type="match status" value="1"/>
</dbReference>
<evidence type="ECO:0000313" key="9">
    <source>
        <dbReference type="EMBL" id="GGX89621.1"/>
    </source>
</evidence>
<dbReference type="Pfam" id="PF03764">
    <property type="entry name" value="EFG_IV"/>
    <property type="match status" value="1"/>
</dbReference>
<dbReference type="Pfam" id="PF00009">
    <property type="entry name" value="GTP_EFTU"/>
    <property type="match status" value="1"/>
</dbReference>
<dbReference type="InterPro" id="IPR005517">
    <property type="entry name" value="Transl_elong_EFG/EF2_IV"/>
</dbReference>
<dbReference type="InterPro" id="IPR035649">
    <property type="entry name" value="EFG_V"/>
</dbReference>
<dbReference type="Pfam" id="PF22042">
    <property type="entry name" value="EF-G_D2"/>
    <property type="match status" value="1"/>
</dbReference>
<dbReference type="Gene3D" id="3.30.230.10">
    <property type="match status" value="1"/>
</dbReference>
<dbReference type="InterPro" id="IPR053905">
    <property type="entry name" value="EF-G-like_DII"/>
</dbReference>
<dbReference type="Pfam" id="PF14492">
    <property type="entry name" value="EFG_III"/>
    <property type="match status" value="1"/>
</dbReference>
<accession>A0ABQ2YQH9</accession>
<dbReference type="CDD" id="cd04170">
    <property type="entry name" value="EF-G_bact"/>
    <property type="match status" value="1"/>
</dbReference>
<dbReference type="SUPFAM" id="SSF54211">
    <property type="entry name" value="Ribosomal protein S5 domain 2-like"/>
    <property type="match status" value="1"/>
</dbReference>
<dbReference type="InterPro" id="IPR009022">
    <property type="entry name" value="EFG_III"/>
</dbReference>
<reference evidence="10" key="1">
    <citation type="journal article" date="2019" name="Int. J. Syst. Evol. Microbiol.">
        <title>The Global Catalogue of Microorganisms (GCM) 10K type strain sequencing project: providing services to taxonomists for standard genome sequencing and annotation.</title>
        <authorList>
            <consortium name="The Broad Institute Genomics Platform"/>
            <consortium name="The Broad Institute Genome Sequencing Center for Infectious Disease"/>
            <person name="Wu L."/>
            <person name="Ma J."/>
        </authorList>
    </citation>
    <scope>NUCLEOTIDE SEQUENCE [LARGE SCALE GENOMIC DNA]</scope>
    <source>
        <strain evidence="10">KCTC 22228</strain>
    </source>
</reference>
<evidence type="ECO:0000256" key="6">
    <source>
        <dbReference type="ARBA" id="ARBA00024731"/>
    </source>
</evidence>
<dbReference type="InterPro" id="IPR020568">
    <property type="entry name" value="Ribosomal_Su5_D2-typ_SF"/>
</dbReference>
<keyword evidence="2" id="KW-0547">Nucleotide-binding</keyword>
<dbReference type="InterPro" id="IPR027417">
    <property type="entry name" value="P-loop_NTPase"/>
</dbReference>
<organism evidence="9 10">
    <name type="scientific">Litchfieldella qijiaojingensis</name>
    <dbReference type="NCBI Taxonomy" id="980347"/>
    <lineage>
        <taxon>Bacteria</taxon>
        <taxon>Pseudomonadati</taxon>
        <taxon>Pseudomonadota</taxon>
        <taxon>Gammaproteobacteria</taxon>
        <taxon>Oceanospirillales</taxon>
        <taxon>Halomonadaceae</taxon>
        <taxon>Litchfieldella</taxon>
    </lineage>
</organism>
<dbReference type="SUPFAM" id="SSF54980">
    <property type="entry name" value="EF-G C-terminal domain-like"/>
    <property type="match status" value="2"/>
</dbReference>
<name>A0ABQ2YQH9_9GAMM</name>
<evidence type="ECO:0000259" key="8">
    <source>
        <dbReference type="PROSITE" id="PS51722"/>
    </source>
</evidence>
<keyword evidence="10" id="KW-1185">Reference proteome</keyword>
<dbReference type="Gene3D" id="3.30.70.240">
    <property type="match status" value="1"/>
</dbReference>
<dbReference type="InterPro" id="IPR000795">
    <property type="entry name" value="T_Tr_GTP-bd_dom"/>
</dbReference>